<evidence type="ECO:0000256" key="1">
    <source>
        <dbReference type="ARBA" id="ARBA00006018"/>
    </source>
</evidence>
<dbReference type="Gene3D" id="2.30.30.140">
    <property type="match status" value="1"/>
</dbReference>
<dbReference type="EMBL" id="CP002827">
    <property type="protein sequence ID" value="AEI08134.1"/>
    <property type="molecule type" value="Genomic_DNA"/>
</dbReference>
<evidence type="ECO:0000313" key="3">
    <source>
        <dbReference type="Proteomes" id="UP000007730"/>
    </source>
</evidence>
<dbReference type="Proteomes" id="UP000007730">
    <property type="component" value="Plasmid pHCG3"/>
</dbReference>
<dbReference type="AlphaFoldDB" id="F8C124"/>
<keyword evidence="3" id="KW-1185">Reference proteome</keyword>
<organism evidence="2 3">
    <name type="scientific">Afipia carboxidovorans (strain ATCC 49405 / DSM 1227 / KCTC 32145 / OM5)</name>
    <name type="common">Oligotropha carboxidovorans</name>
    <dbReference type="NCBI Taxonomy" id="504832"/>
    <lineage>
        <taxon>Bacteria</taxon>
        <taxon>Pseudomonadati</taxon>
        <taxon>Pseudomonadota</taxon>
        <taxon>Alphaproteobacteria</taxon>
        <taxon>Hyphomicrobiales</taxon>
        <taxon>Nitrobacteraceae</taxon>
        <taxon>Afipia</taxon>
    </lineage>
</organism>
<reference evidence="2 3" key="2">
    <citation type="journal article" date="2011" name="J. Bacteriol.">
        <title>Complete genome sequences of the chemolithoautotrophic Oligotropha carboxidovorans strains OM4 and OM5.</title>
        <authorList>
            <person name="Volland S."/>
            <person name="Rachinger M."/>
            <person name="Strittmatter A."/>
            <person name="Daniel R."/>
            <person name="Gottschalk G."/>
            <person name="Meyer O."/>
        </authorList>
    </citation>
    <scope>NUCLEOTIDE SEQUENCE [LARGE SCALE GENOMIC DNA]</scope>
    <source>
        <strain evidence="3">ATCC 49405 / DSM 1227 / KCTC 32145 / OM5</strain>
    </source>
</reference>
<dbReference type="Pfam" id="PF01455">
    <property type="entry name" value="HupF_HypC"/>
    <property type="match status" value="1"/>
</dbReference>
<dbReference type="RefSeq" id="WP_013913758.1">
    <property type="nucleotide sequence ID" value="NC_015689.1"/>
</dbReference>
<dbReference type="GO" id="GO:0005506">
    <property type="term" value="F:iron ion binding"/>
    <property type="evidence" value="ECO:0007669"/>
    <property type="project" value="TreeGrafter"/>
</dbReference>
<sequence>MCIGVPMKVLSAGEFTARCLDEASDMPQSVDIRLVGSVTPGQWLLVFLGTARRILDDDEAALIRSALRSLTAVADGDDIAGLFPDLDNREPVLPPHLEQIRRGNTVH</sequence>
<gene>
    <name evidence="2" type="primary">hupF</name>
    <name evidence="2" type="ordered locus">OCA5_pHCG300600</name>
</gene>
<dbReference type="GO" id="GO:1902670">
    <property type="term" value="F:carbon dioxide binding"/>
    <property type="evidence" value="ECO:0007669"/>
    <property type="project" value="TreeGrafter"/>
</dbReference>
<dbReference type="SUPFAM" id="SSF159127">
    <property type="entry name" value="HupF/HypC-like"/>
    <property type="match status" value="1"/>
</dbReference>
<dbReference type="HOGENOM" id="CLU_159381_0_0_5"/>
<dbReference type="PRINTS" id="PR00445">
    <property type="entry name" value="HUPFHYPC"/>
</dbReference>
<dbReference type="GO" id="GO:0051604">
    <property type="term" value="P:protein maturation"/>
    <property type="evidence" value="ECO:0007669"/>
    <property type="project" value="TreeGrafter"/>
</dbReference>
<reference evidence="2 3" key="1">
    <citation type="journal article" date="2003" name="Gene">
        <title>Complete nucleotide sequence of the circular megaplasmid pHCG3 of Oligotropha carboxidovorans: function in the chemolithoautotrophic utilization of CO, H(2) and CO(2).</title>
        <authorList>
            <person name="Fuhrmann S."/>
            <person name="Ferner M."/>
            <person name="Jeffke T."/>
            <person name="Henne A."/>
            <person name="Gottschalk G."/>
            <person name="Meyer O."/>
        </authorList>
    </citation>
    <scope>NUCLEOTIDE SEQUENCE [LARGE SCALE GENOMIC DNA]</scope>
    <source>
        <strain evidence="3">ATCC 49405 / DSM 1227 / KCTC 32145 / OM5</strain>
        <plasmid evidence="2">pHCG3</plasmid>
    </source>
</reference>
<proteinExistence type="inferred from homology"/>
<protein>
    <submittedName>
        <fullName evidence="2">Hydrogenase expression/formation protein HupF</fullName>
    </submittedName>
</protein>
<dbReference type="NCBIfam" id="TIGR00074">
    <property type="entry name" value="hypC_hupF"/>
    <property type="match status" value="1"/>
</dbReference>
<dbReference type="PANTHER" id="PTHR35177:SF1">
    <property type="entry name" value="HYDROGENASE MATURATION FACTOR HYPC"/>
    <property type="match status" value="1"/>
</dbReference>
<geneLocation type="plasmid" evidence="2 3">
    <name>pHCG3</name>
</geneLocation>
<name>F8C124_AFIC5</name>
<dbReference type="KEGG" id="ocg:OCA5_pHCG300600"/>
<comment type="similarity">
    <text evidence="1">Belongs to the HupF/HypC family.</text>
</comment>
<keyword evidence="2" id="KW-0614">Plasmid</keyword>
<dbReference type="PANTHER" id="PTHR35177">
    <property type="entry name" value="HYDROGENASE MATURATION FACTOR HYBG"/>
    <property type="match status" value="1"/>
</dbReference>
<dbReference type="InterPro" id="IPR019812">
    <property type="entry name" value="Hydgase_assmbl_chp_CS"/>
</dbReference>
<evidence type="ECO:0000313" key="2">
    <source>
        <dbReference type="EMBL" id="AEI08134.1"/>
    </source>
</evidence>
<dbReference type="PROSITE" id="PS01097">
    <property type="entry name" value="HUPF_HYPC"/>
    <property type="match status" value="1"/>
</dbReference>
<dbReference type="OrthoDB" id="9806017at2"/>
<dbReference type="InterPro" id="IPR001109">
    <property type="entry name" value="Hydrogenase_HupF/HypC"/>
</dbReference>
<accession>F8C124</accession>